<dbReference type="AlphaFoldDB" id="A0A517YS54"/>
<dbReference type="KEGG" id="pcor:KS4_11000"/>
<name>A0A517YS54_9BACT</name>
<sequence>MRSGLRIVHSLWSKPLELCVKRKRISGDWPSWKHYWYSWVLSAWQAHETQGRIDLVTDMKGAEILVEQLGLPYRSVSLALDELPEYVSPALWAYGKVLAYAQQRSSFLHIDSDVYLWKQLPEWCRNAPVIAQSFEATPQYLAFEDIYNRPRRTFCNLLEKVPPSWQPYAEENKSLNMGIFGGRDLGTIQAYCQQVREMVEHKANRLGWQALAATGLNNIGWSNMVVEQQTAYCVARQRGANIHTLFDEVDPSKLSEAAKVIGYTHVMGSKKKSVDHEFMQRLEKRVKEISSDAYDRIQEGFGLTRGCGGTKTTRKPSTIRKSTNVVKHVSHAGASVAKTSLGINRASKEQVTKRLAVCEKCPGDHAVWKNGKLYTCGPMLESMKKEGKGTCGCVLNLKARDMAEECPFGWW</sequence>
<keyword evidence="3" id="KW-1185">Reference proteome</keyword>
<protein>
    <recommendedName>
        <fullName evidence="1">DUF6734 domain-containing protein</fullName>
    </recommendedName>
</protein>
<organism evidence="2 3">
    <name type="scientific">Poriferisphaera corsica</name>
    <dbReference type="NCBI Taxonomy" id="2528020"/>
    <lineage>
        <taxon>Bacteria</taxon>
        <taxon>Pseudomonadati</taxon>
        <taxon>Planctomycetota</taxon>
        <taxon>Phycisphaerae</taxon>
        <taxon>Phycisphaerales</taxon>
        <taxon>Phycisphaeraceae</taxon>
        <taxon>Poriferisphaera</taxon>
    </lineage>
</organism>
<proteinExistence type="predicted"/>
<gene>
    <name evidence="2" type="ORF">KS4_11000</name>
</gene>
<reference evidence="2 3" key="1">
    <citation type="submission" date="2019-02" db="EMBL/GenBank/DDBJ databases">
        <title>Deep-cultivation of Planctomycetes and their phenomic and genomic characterization uncovers novel biology.</title>
        <authorList>
            <person name="Wiegand S."/>
            <person name="Jogler M."/>
            <person name="Boedeker C."/>
            <person name="Pinto D."/>
            <person name="Vollmers J."/>
            <person name="Rivas-Marin E."/>
            <person name="Kohn T."/>
            <person name="Peeters S.H."/>
            <person name="Heuer A."/>
            <person name="Rast P."/>
            <person name="Oberbeckmann S."/>
            <person name="Bunk B."/>
            <person name="Jeske O."/>
            <person name="Meyerdierks A."/>
            <person name="Storesund J.E."/>
            <person name="Kallscheuer N."/>
            <person name="Luecker S."/>
            <person name="Lage O.M."/>
            <person name="Pohl T."/>
            <person name="Merkel B.J."/>
            <person name="Hornburger P."/>
            <person name="Mueller R.-W."/>
            <person name="Bruemmer F."/>
            <person name="Labrenz M."/>
            <person name="Spormann A.M."/>
            <person name="Op den Camp H."/>
            <person name="Overmann J."/>
            <person name="Amann R."/>
            <person name="Jetten M.S.M."/>
            <person name="Mascher T."/>
            <person name="Medema M.H."/>
            <person name="Devos D.P."/>
            <person name="Kaster A.-K."/>
            <person name="Ovreas L."/>
            <person name="Rohde M."/>
            <person name="Galperin M.Y."/>
            <person name="Jogler C."/>
        </authorList>
    </citation>
    <scope>NUCLEOTIDE SEQUENCE [LARGE SCALE GENOMIC DNA]</scope>
    <source>
        <strain evidence="2 3">KS4</strain>
    </source>
</reference>
<dbReference type="EMBL" id="CP036425">
    <property type="protein sequence ID" value="QDU33059.1"/>
    <property type="molecule type" value="Genomic_DNA"/>
</dbReference>
<dbReference type="Proteomes" id="UP000317369">
    <property type="component" value="Chromosome"/>
</dbReference>
<dbReference type="RefSeq" id="WP_315851390.1">
    <property type="nucleotide sequence ID" value="NZ_CP036425.1"/>
</dbReference>
<dbReference type="Pfam" id="PF20508">
    <property type="entry name" value="DUF6734"/>
    <property type="match status" value="1"/>
</dbReference>
<evidence type="ECO:0000313" key="3">
    <source>
        <dbReference type="Proteomes" id="UP000317369"/>
    </source>
</evidence>
<accession>A0A517YS54</accession>
<evidence type="ECO:0000313" key="2">
    <source>
        <dbReference type="EMBL" id="QDU33059.1"/>
    </source>
</evidence>
<feature type="domain" description="DUF6734" evidence="1">
    <location>
        <begin position="6"/>
        <end position="298"/>
    </location>
</feature>
<dbReference type="InterPro" id="IPR046621">
    <property type="entry name" value="DUF6734"/>
</dbReference>
<evidence type="ECO:0000259" key="1">
    <source>
        <dbReference type="Pfam" id="PF20508"/>
    </source>
</evidence>